<protein>
    <submittedName>
        <fullName evidence="2">Helix-turn-helix transcriptional regulator</fullName>
    </submittedName>
</protein>
<dbReference type="Gene3D" id="1.10.260.40">
    <property type="entry name" value="lambda repressor-like DNA-binding domains"/>
    <property type="match status" value="1"/>
</dbReference>
<dbReference type="SMART" id="SM00530">
    <property type="entry name" value="HTH_XRE"/>
    <property type="match status" value="1"/>
</dbReference>
<dbReference type="Pfam" id="PF01381">
    <property type="entry name" value="HTH_3"/>
    <property type="match status" value="1"/>
</dbReference>
<reference evidence="2 3" key="1">
    <citation type="submission" date="2020-03" db="EMBL/GenBank/DDBJ databases">
        <title>Is there a link between lipid content and antibiotic production in Streptomyces?</title>
        <authorList>
            <person name="David M."/>
            <person name="Lejeune C."/>
            <person name="Abreu S."/>
            <person name="Thibessard A."/>
            <person name="Leblond P."/>
            <person name="Chaminade P."/>
            <person name="Virolle M.-J."/>
        </authorList>
    </citation>
    <scope>NUCLEOTIDE SEQUENCE [LARGE SCALE GENOMIC DNA]</scope>
    <source>
        <strain evidence="2 3">DSM 41481</strain>
    </source>
</reference>
<dbReference type="InterPro" id="IPR001387">
    <property type="entry name" value="Cro/C1-type_HTH"/>
</dbReference>
<name>A0AAE6YDA4_STRAT</name>
<dbReference type="GO" id="GO:0003677">
    <property type="term" value="F:DNA binding"/>
    <property type="evidence" value="ECO:0007669"/>
    <property type="project" value="InterPro"/>
</dbReference>
<dbReference type="SUPFAM" id="SSF47413">
    <property type="entry name" value="lambda repressor-like DNA-binding domains"/>
    <property type="match status" value="1"/>
</dbReference>
<feature type="domain" description="HTH cro/C1-type" evidence="1">
    <location>
        <begin position="20"/>
        <end position="64"/>
    </location>
</feature>
<dbReference type="CDD" id="cd00093">
    <property type="entry name" value="HTH_XRE"/>
    <property type="match status" value="1"/>
</dbReference>
<gene>
    <name evidence="2" type="ORF">HCX60_31975</name>
</gene>
<dbReference type="Proteomes" id="UP000502504">
    <property type="component" value="Chromosome"/>
</dbReference>
<proteinExistence type="predicted"/>
<evidence type="ECO:0000313" key="2">
    <source>
        <dbReference type="EMBL" id="QIT47578.1"/>
    </source>
</evidence>
<dbReference type="EMBL" id="CP050692">
    <property type="protein sequence ID" value="QIT47578.1"/>
    <property type="molecule type" value="Genomic_DNA"/>
</dbReference>
<organism evidence="2 3">
    <name type="scientific">Streptomyces antibioticus</name>
    <dbReference type="NCBI Taxonomy" id="1890"/>
    <lineage>
        <taxon>Bacteria</taxon>
        <taxon>Bacillati</taxon>
        <taxon>Actinomycetota</taxon>
        <taxon>Actinomycetes</taxon>
        <taxon>Kitasatosporales</taxon>
        <taxon>Streptomycetaceae</taxon>
        <taxon>Streptomyces</taxon>
    </lineage>
</organism>
<dbReference type="PROSITE" id="PS50943">
    <property type="entry name" value="HTH_CROC1"/>
    <property type="match status" value="1"/>
</dbReference>
<dbReference type="InterPro" id="IPR010982">
    <property type="entry name" value="Lambda_DNA-bd_dom_sf"/>
</dbReference>
<evidence type="ECO:0000313" key="3">
    <source>
        <dbReference type="Proteomes" id="UP000502504"/>
    </source>
</evidence>
<evidence type="ECO:0000259" key="1">
    <source>
        <dbReference type="PROSITE" id="PS50943"/>
    </source>
</evidence>
<sequence>MFRLDVRALLKAVRAHGDHTQAAIARRTGIAESSVSRYLRGEAQPDLNCAMRLSEAYNFDLRTTIKRVPIEAAA</sequence>
<dbReference type="RefSeq" id="WP_078635922.1">
    <property type="nucleotide sequence ID" value="NZ_CM007717.1"/>
</dbReference>
<accession>A0AAE6YDA4</accession>
<dbReference type="AlphaFoldDB" id="A0AAE6YDA4"/>